<evidence type="ECO:0000256" key="2">
    <source>
        <dbReference type="ARBA" id="ARBA00022614"/>
    </source>
</evidence>
<keyword evidence="4" id="KW-0472">Membrane</keyword>
<keyword evidence="4" id="KW-0812">Transmembrane</keyword>
<keyword evidence="2" id="KW-0433">Leucine-rich repeat</keyword>
<evidence type="ECO:0000313" key="6">
    <source>
        <dbReference type="Proteomes" id="UP001154282"/>
    </source>
</evidence>
<reference evidence="5" key="1">
    <citation type="submission" date="2022-08" db="EMBL/GenBank/DDBJ databases">
        <authorList>
            <person name="Gutierrez-Valencia J."/>
        </authorList>
    </citation>
    <scope>NUCLEOTIDE SEQUENCE</scope>
</reference>
<evidence type="ECO:0000256" key="3">
    <source>
        <dbReference type="ARBA" id="ARBA00022737"/>
    </source>
</evidence>
<dbReference type="Gene3D" id="3.80.10.10">
    <property type="entry name" value="Ribonuclease Inhibitor"/>
    <property type="match status" value="1"/>
</dbReference>
<evidence type="ECO:0000313" key="5">
    <source>
        <dbReference type="EMBL" id="CAI0395092.1"/>
    </source>
</evidence>
<keyword evidence="6" id="KW-1185">Reference proteome</keyword>
<dbReference type="PANTHER" id="PTHR48062:SF21">
    <property type="entry name" value="RECEPTOR-LIKE PROTEIN 12"/>
    <property type="match status" value="1"/>
</dbReference>
<organism evidence="5 6">
    <name type="scientific">Linum tenue</name>
    <dbReference type="NCBI Taxonomy" id="586396"/>
    <lineage>
        <taxon>Eukaryota</taxon>
        <taxon>Viridiplantae</taxon>
        <taxon>Streptophyta</taxon>
        <taxon>Embryophyta</taxon>
        <taxon>Tracheophyta</taxon>
        <taxon>Spermatophyta</taxon>
        <taxon>Magnoliopsida</taxon>
        <taxon>eudicotyledons</taxon>
        <taxon>Gunneridae</taxon>
        <taxon>Pentapetalae</taxon>
        <taxon>rosids</taxon>
        <taxon>fabids</taxon>
        <taxon>Malpighiales</taxon>
        <taxon>Linaceae</taxon>
        <taxon>Linum</taxon>
    </lineage>
</organism>
<dbReference type="PANTHER" id="PTHR48062">
    <property type="entry name" value="RECEPTOR-LIKE PROTEIN 14"/>
    <property type="match status" value="1"/>
</dbReference>
<comment type="similarity">
    <text evidence="1">Belongs to the RLP family.</text>
</comment>
<keyword evidence="3" id="KW-0677">Repeat</keyword>
<keyword evidence="4" id="KW-1133">Transmembrane helix</keyword>
<feature type="non-terminal residue" evidence="5">
    <location>
        <position position="1"/>
    </location>
</feature>
<comment type="caution">
    <text evidence="5">The sequence shown here is derived from an EMBL/GenBank/DDBJ whole genome shotgun (WGS) entry which is preliminary data.</text>
</comment>
<evidence type="ECO:0000256" key="1">
    <source>
        <dbReference type="ARBA" id="ARBA00009592"/>
    </source>
</evidence>
<sequence>QLVKLTSLSSFSVACNNLSGKCPKRVAQFATFDESSYEGNPFLCCTYPLQPSKPIIGLPTFNDGDDDGDGGGLIDMKIFYVTSGVSFIMALLIIASVLYINQHWRQVWFYYVEITITSC</sequence>
<dbReference type="EMBL" id="CAMGYJ010000003">
    <property type="protein sequence ID" value="CAI0395092.1"/>
    <property type="molecule type" value="Genomic_DNA"/>
</dbReference>
<proteinExistence type="inferred from homology"/>
<dbReference type="InterPro" id="IPR032675">
    <property type="entry name" value="LRR_dom_sf"/>
</dbReference>
<gene>
    <name evidence="5" type="ORF">LITE_LOCUS8585</name>
</gene>
<protein>
    <submittedName>
        <fullName evidence="5">Uncharacterized protein</fullName>
    </submittedName>
</protein>
<feature type="transmembrane region" description="Helical" evidence="4">
    <location>
        <begin position="78"/>
        <end position="100"/>
    </location>
</feature>
<accession>A0AAV0IDR2</accession>
<dbReference type="AlphaFoldDB" id="A0AAV0IDR2"/>
<dbReference type="Proteomes" id="UP001154282">
    <property type="component" value="Unassembled WGS sequence"/>
</dbReference>
<dbReference type="InterPro" id="IPR051502">
    <property type="entry name" value="RLP_Defense_Trigger"/>
</dbReference>
<name>A0AAV0IDR2_9ROSI</name>
<evidence type="ECO:0000256" key="4">
    <source>
        <dbReference type="SAM" id="Phobius"/>
    </source>
</evidence>